<dbReference type="EMBL" id="OBEG01000001">
    <property type="protein sequence ID" value="SNY80074.1"/>
    <property type="molecule type" value="Genomic_DNA"/>
</dbReference>
<keyword evidence="2" id="KW-1185">Reference proteome</keyword>
<evidence type="ECO:0000313" key="1">
    <source>
        <dbReference type="EMBL" id="SNY80074.1"/>
    </source>
</evidence>
<gene>
    <name evidence="1" type="ORF">SAMN04244553_1824</name>
</gene>
<sequence>MLERARGSAVMVGALLVVAAPTGCANTGKATPAPTVTVIAQRKR</sequence>
<proteinExistence type="predicted"/>
<accession>A0A285L5B9</accession>
<organism evidence="1 2">
    <name type="scientific">Nocardia amikacinitolerans</name>
    <dbReference type="NCBI Taxonomy" id="756689"/>
    <lineage>
        <taxon>Bacteria</taxon>
        <taxon>Bacillati</taxon>
        <taxon>Actinomycetota</taxon>
        <taxon>Actinomycetes</taxon>
        <taxon>Mycobacteriales</taxon>
        <taxon>Nocardiaceae</taxon>
        <taxon>Nocardia</taxon>
    </lineage>
</organism>
<name>A0A285L5B9_9NOCA</name>
<reference evidence="1 2" key="1">
    <citation type="submission" date="2017-09" db="EMBL/GenBank/DDBJ databases">
        <authorList>
            <person name="Ehlers B."/>
            <person name="Leendertz F.H."/>
        </authorList>
    </citation>
    <scope>NUCLEOTIDE SEQUENCE [LARGE SCALE GENOMIC DNA]</scope>
    <source>
        <strain evidence="1 2">DSM 45537</strain>
    </source>
</reference>
<evidence type="ECO:0000313" key="2">
    <source>
        <dbReference type="Proteomes" id="UP000219565"/>
    </source>
</evidence>
<dbReference type="AlphaFoldDB" id="A0A285L5B9"/>
<dbReference type="Proteomes" id="UP000219565">
    <property type="component" value="Unassembled WGS sequence"/>
</dbReference>
<dbReference type="RefSeq" id="WP_281256171.1">
    <property type="nucleotide sequence ID" value="NZ_JAMTCW010000008.1"/>
</dbReference>
<protein>
    <submittedName>
        <fullName evidence="1">Uncharacterized protein</fullName>
    </submittedName>
</protein>